<comment type="cofactor">
    <cofactor evidence="6">
        <name>Mg(2+)</name>
        <dbReference type="ChEBI" id="CHEBI:18420"/>
    </cofactor>
    <text evidence="6">Binds 1 Mg(2+) ion per subunit.</text>
</comment>
<dbReference type="Gene3D" id="3.20.20.60">
    <property type="entry name" value="Phosphoenolpyruvate-binding domains"/>
    <property type="match status" value="1"/>
</dbReference>
<dbReference type="EMBL" id="CP093547">
    <property type="protein sequence ID" value="UNP27754.1"/>
    <property type="molecule type" value="Genomic_DNA"/>
</dbReference>
<feature type="binding site" evidence="6">
    <location>
        <position position="128"/>
    </location>
    <ligand>
        <name>Mg(2+)</name>
        <dbReference type="ChEBI" id="CHEBI:18420"/>
    </ligand>
</feature>
<feature type="binding site" evidence="6">
    <location>
        <position position="59"/>
    </location>
    <ligand>
        <name>Mg(2+)</name>
        <dbReference type="ChEBI" id="CHEBI:18420"/>
    </ligand>
</feature>
<feature type="binding site" evidence="6">
    <location>
        <position position="98"/>
    </location>
    <ligand>
        <name>Mg(2+)</name>
        <dbReference type="ChEBI" id="CHEBI:18420"/>
    </ligand>
</feature>
<dbReference type="InterPro" id="IPR015813">
    <property type="entry name" value="Pyrv/PenolPyrv_kinase-like_dom"/>
</dbReference>
<comment type="similarity">
    <text evidence="1 6">Belongs to the PanB family.</text>
</comment>
<dbReference type="Pfam" id="PF02548">
    <property type="entry name" value="Pantoate_transf"/>
    <property type="match status" value="1"/>
</dbReference>
<dbReference type="RefSeq" id="WP_057943440.1">
    <property type="nucleotide sequence ID" value="NZ_CP011131.1"/>
</dbReference>
<evidence type="ECO:0000256" key="3">
    <source>
        <dbReference type="ARBA" id="ARBA00022655"/>
    </source>
</evidence>
<protein>
    <recommendedName>
        <fullName evidence="6">3-methyl-2-oxobutanoate hydroxymethyltransferase</fullName>
        <ecNumber evidence="6">2.1.2.11</ecNumber>
    </recommendedName>
    <alternativeName>
        <fullName evidence="6">Ketopantoate hydroxymethyltransferase</fullName>
        <shortName evidence="6">KPHMT</shortName>
    </alternativeName>
</protein>
<keyword evidence="6" id="KW-0460">Magnesium</keyword>
<comment type="function">
    <text evidence="6">Catalyzes the reversible reaction in which hydroxymethyl group from 5,10-methylenetetrahydrofolate is transferred onto alpha-ketoisovalerate to form ketopantoate.</text>
</comment>
<name>A0ABY3X5C1_9GAMM</name>
<comment type="subcellular location">
    <subcellularLocation>
        <location evidence="6">Cytoplasm</location>
    </subcellularLocation>
</comment>
<dbReference type="NCBIfam" id="NF001452">
    <property type="entry name" value="PRK00311.1"/>
    <property type="match status" value="1"/>
</dbReference>
<keyword evidence="4 6" id="KW-0808">Transferase</keyword>
<dbReference type="PIRSF" id="PIRSF000388">
    <property type="entry name" value="Pantoate_hydroxy_MeTrfase"/>
    <property type="match status" value="1"/>
</dbReference>
<comment type="catalytic activity">
    <reaction evidence="6">
        <text>(6R)-5,10-methylene-5,6,7,8-tetrahydrofolate + 3-methyl-2-oxobutanoate + H2O = 2-dehydropantoate + (6S)-5,6,7,8-tetrahydrofolate</text>
        <dbReference type="Rhea" id="RHEA:11824"/>
        <dbReference type="ChEBI" id="CHEBI:11561"/>
        <dbReference type="ChEBI" id="CHEBI:11851"/>
        <dbReference type="ChEBI" id="CHEBI:15377"/>
        <dbReference type="ChEBI" id="CHEBI:15636"/>
        <dbReference type="ChEBI" id="CHEBI:57453"/>
        <dbReference type="EC" id="2.1.2.11"/>
    </reaction>
</comment>
<evidence type="ECO:0000313" key="7">
    <source>
        <dbReference type="EMBL" id="UNP27754.1"/>
    </source>
</evidence>
<evidence type="ECO:0000313" key="8">
    <source>
        <dbReference type="Proteomes" id="UP000829194"/>
    </source>
</evidence>
<evidence type="ECO:0000256" key="2">
    <source>
        <dbReference type="ARBA" id="ARBA00011424"/>
    </source>
</evidence>
<dbReference type="HAMAP" id="MF_00156">
    <property type="entry name" value="PanB"/>
    <property type="match status" value="1"/>
</dbReference>
<dbReference type="SUPFAM" id="SSF51621">
    <property type="entry name" value="Phosphoenolpyruvate/pyruvate domain"/>
    <property type="match status" value="1"/>
</dbReference>
<dbReference type="PANTHER" id="PTHR20881">
    <property type="entry name" value="3-METHYL-2-OXOBUTANOATE HYDROXYMETHYLTRANSFERASE"/>
    <property type="match status" value="1"/>
</dbReference>
<evidence type="ECO:0000256" key="4">
    <source>
        <dbReference type="ARBA" id="ARBA00022679"/>
    </source>
</evidence>
<evidence type="ECO:0000256" key="6">
    <source>
        <dbReference type="HAMAP-Rule" id="MF_00156"/>
    </source>
</evidence>
<organism evidence="7 8">
    <name type="scientific">Lysobacter gummosus</name>
    <dbReference type="NCBI Taxonomy" id="262324"/>
    <lineage>
        <taxon>Bacteria</taxon>
        <taxon>Pseudomonadati</taxon>
        <taxon>Pseudomonadota</taxon>
        <taxon>Gammaproteobacteria</taxon>
        <taxon>Lysobacterales</taxon>
        <taxon>Lysobacteraceae</taxon>
        <taxon>Lysobacter</taxon>
    </lineage>
</organism>
<feature type="binding site" evidence="6">
    <location>
        <begin position="59"/>
        <end position="60"/>
    </location>
    <ligand>
        <name>3-methyl-2-oxobutanoate</name>
        <dbReference type="ChEBI" id="CHEBI:11851"/>
    </ligand>
</feature>
<comment type="pathway">
    <text evidence="6">Cofactor biosynthesis; (R)-pantothenate biosynthesis; (R)-pantoate from 3-methyl-2-oxobutanoate: step 1/2.</text>
</comment>
<dbReference type="NCBIfam" id="TIGR00222">
    <property type="entry name" value="panB"/>
    <property type="match status" value="1"/>
</dbReference>
<comment type="subunit">
    <text evidence="2 6">Homodecamer; pentamer of dimers.</text>
</comment>
<feature type="active site" description="Proton acceptor" evidence="6">
    <location>
        <position position="195"/>
    </location>
</feature>
<dbReference type="Proteomes" id="UP000829194">
    <property type="component" value="Chromosome"/>
</dbReference>
<reference evidence="7 8" key="1">
    <citation type="submission" date="2022-03" db="EMBL/GenBank/DDBJ databases">
        <title>Complete genome sequence of Lysobacter capsici VKM B-2533 and Lysobacter gummosus 10.1.1, promising sources of lytic agents.</title>
        <authorList>
            <person name="Tarlachkov S.V."/>
            <person name="Kudryakova I.V."/>
            <person name="Afoshin A.S."/>
            <person name="Leontyevskaya E.A."/>
            <person name="Leontyevskaya N.V."/>
        </authorList>
    </citation>
    <scope>NUCLEOTIDE SEQUENCE [LARGE SCALE GENOMIC DNA]</scope>
    <source>
        <strain evidence="7 8">10.1.1</strain>
    </source>
</reference>
<sequence length="279" mass="29184">MYTSAPTDANASEKRKAWTVPMLADAKRDGRKLVMLTAYDAGFARTMDAAGTDLVLVGDSLGMVVQGHNSTLPVTTADIAYHTACVARGLSKALLIADLPFQSDATPERALVASTALLQAGAAMVKLEGAGHKLEVIRFLVEREIPVCAHLGLTPQSVLRLGGYKLQGRDDATATKLRSDARAVAEAGAAMMVLECMPTGLAAAITADLAIPTIGIGAGPHCDGQVLVLHDLLGVNSGHRRPKFVKDFLAEAGSVEGAFRAYADAVRSGTFPDASHSYD</sequence>
<dbReference type="PANTHER" id="PTHR20881:SF0">
    <property type="entry name" value="3-METHYL-2-OXOBUTANOATE HYDROXYMETHYLTRANSFERASE"/>
    <property type="match status" value="1"/>
</dbReference>
<feature type="binding site" evidence="6">
    <location>
        <position position="126"/>
    </location>
    <ligand>
        <name>3-methyl-2-oxobutanoate</name>
        <dbReference type="ChEBI" id="CHEBI:11851"/>
    </ligand>
</feature>
<evidence type="ECO:0000256" key="5">
    <source>
        <dbReference type="ARBA" id="ARBA00022723"/>
    </source>
</evidence>
<dbReference type="CDD" id="cd06557">
    <property type="entry name" value="KPHMT-like"/>
    <property type="match status" value="1"/>
</dbReference>
<gene>
    <name evidence="6 7" type="primary">panB</name>
    <name evidence="7" type="ORF">MOV92_14655</name>
</gene>
<keyword evidence="6" id="KW-0963">Cytoplasm</keyword>
<dbReference type="EC" id="2.1.2.11" evidence="6"/>
<keyword evidence="5 6" id="KW-0479">Metal-binding</keyword>
<dbReference type="GO" id="GO:0003864">
    <property type="term" value="F:3-methyl-2-oxobutanoate hydroxymethyltransferase activity"/>
    <property type="evidence" value="ECO:0007669"/>
    <property type="project" value="UniProtKB-EC"/>
</dbReference>
<evidence type="ECO:0000256" key="1">
    <source>
        <dbReference type="ARBA" id="ARBA00008676"/>
    </source>
</evidence>
<feature type="binding site" evidence="6">
    <location>
        <position position="98"/>
    </location>
    <ligand>
        <name>3-methyl-2-oxobutanoate</name>
        <dbReference type="ChEBI" id="CHEBI:11851"/>
    </ligand>
</feature>
<keyword evidence="3 6" id="KW-0566">Pantothenate biosynthesis</keyword>
<dbReference type="InterPro" id="IPR003700">
    <property type="entry name" value="Pantoate_hydroxy_MeTrfase"/>
</dbReference>
<dbReference type="InterPro" id="IPR040442">
    <property type="entry name" value="Pyrv_kinase-like_dom_sf"/>
</dbReference>
<accession>A0ABY3X5C1</accession>
<keyword evidence="8" id="KW-1185">Reference proteome</keyword>
<proteinExistence type="inferred from homology"/>